<dbReference type="KEGG" id="nsh:GXM_02374"/>
<keyword evidence="2" id="KW-1185">Reference proteome</keyword>
<sequence length="80" mass="8863">MRGRVGVQEGVTTKMAELPYMQELESVSISKPSAHLMGTSFQPFASSQFTTPRVMISAFAQPNLENQIEQHFHKPAIAIT</sequence>
<dbReference type="EMBL" id="CP045226">
    <property type="protein sequence ID" value="QFS44899.1"/>
    <property type="molecule type" value="Genomic_DNA"/>
</dbReference>
<dbReference type="AlphaFoldDB" id="A0A5P8VYL1"/>
<protein>
    <submittedName>
        <fullName evidence="1">Uncharacterized protein</fullName>
    </submittedName>
</protein>
<accession>A0A5P8VYL1</accession>
<name>A0A5P8VYL1_9NOSO</name>
<gene>
    <name evidence="1" type="ORF">GXM_02374</name>
</gene>
<dbReference type="Proteomes" id="UP000326678">
    <property type="component" value="Chromosome Gxm1"/>
</dbReference>
<evidence type="ECO:0000313" key="1">
    <source>
        <dbReference type="EMBL" id="QFS44899.1"/>
    </source>
</evidence>
<organism evidence="1 2">
    <name type="scientific">Nostoc sphaeroides CCNUC1</name>
    <dbReference type="NCBI Taxonomy" id="2653204"/>
    <lineage>
        <taxon>Bacteria</taxon>
        <taxon>Bacillati</taxon>
        <taxon>Cyanobacteriota</taxon>
        <taxon>Cyanophyceae</taxon>
        <taxon>Nostocales</taxon>
        <taxon>Nostocaceae</taxon>
        <taxon>Nostoc</taxon>
    </lineage>
</organism>
<reference evidence="1 2" key="1">
    <citation type="submission" date="2019-10" db="EMBL/GenBank/DDBJ databases">
        <title>Genomic and transcriptomic insights into the perfect genentic adaptation of a filamentous nitrogen-fixing cyanobacterium to rice fields.</title>
        <authorList>
            <person name="Chen Z."/>
        </authorList>
    </citation>
    <scope>NUCLEOTIDE SEQUENCE [LARGE SCALE GENOMIC DNA]</scope>
    <source>
        <strain evidence="1">CCNUC1</strain>
    </source>
</reference>
<evidence type="ECO:0000313" key="2">
    <source>
        <dbReference type="Proteomes" id="UP000326678"/>
    </source>
</evidence>
<proteinExistence type="predicted"/>